<reference evidence="6" key="2">
    <citation type="submission" date="2020-04" db="EMBL/GenBank/DDBJ databases">
        <authorList>
            <consortium name="NCBI Genome Project"/>
        </authorList>
    </citation>
    <scope>NUCLEOTIDE SEQUENCE</scope>
    <source>
        <strain evidence="6">CBS 781.70</strain>
    </source>
</reference>
<dbReference type="SUPFAM" id="SSF55729">
    <property type="entry name" value="Acyl-CoA N-acyltransferases (Nat)"/>
    <property type="match status" value="1"/>
</dbReference>
<evidence type="ECO:0000256" key="2">
    <source>
        <dbReference type="SAM" id="MobiDB-lite"/>
    </source>
</evidence>
<dbReference type="Proteomes" id="UP000504638">
    <property type="component" value="Unplaced"/>
</dbReference>
<dbReference type="PANTHER" id="PTHR31438:SF1">
    <property type="entry name" value="LYSINE N-ACYLTRANSFERASE C17G9.06C-RELATED"/>
    <property type="match status" value="1"/>
</dbReference>
<dbReference type="PANTHER" id="PTHR31438">
    <property type="entry name" value="LYSINE N-ACYLTRANSFERASE C17G9.06C-RELATED"/>
    <property type="match status" value="1"/>
</dbReference>
<dbReference type="GO" id="GO:0016410">
    <property type="term" value="F:N-acyltransferase activity"/>
    <property type="evidence" value="ECO:0007669"/>
    <property type="project" value="TreeGrafter"/>
</dbReference>
<name>A0A6G1G7G4_9PEZI</name>
<proteinExistence type="inferred from homology"/>
<feature type="domain" description="Acyltransferase MbtK/IucB-like conserved" evidence="3">
    <location>
        <begin position="374"/>
        <end position="422"/>
    </location>
</feature>
<feature type="region of interest" description="Disordered" evidence="2">
    <location>
        <begin position="55"/>
        <end position="94"/>
    </location>
</feature>
<dbReference type="InterPro" id="IPR016181">
    <property type="entry name" value="Acyl_CoA_acyltransferase"/>
</dbReference>
<evidence type="ECO:0000313" key="4">
    <source>
        <dbReference type="EMBL" id="KAF1813830.1"/>
    </source>
</evidence>
<dbReference type="OrthoDB" id="448427at2759"/>
<dbReference type="Gene3D" id="3.40.630.30">
    <property type="match status" value="1"/>
</dbReference>
<keyword evidence="5" id="KW-1185">Reference proteome</keyword>
<dbReference type="InterPro" id="IPR019432">
    <property type="entry name" value="Acyltransferase_MbtK/IucB-like"/>
</dbReference>
<organism evidence="4">
    <name type="scientific">Eremomyces bilateralis CBS 781.70</name>
    <dbReference type="NCBI Taxonomy" id="1392243"/>
    <lineage>
        <taxon>Eukaryota</taxon>
        <taxon>Fungi</taxon>
        <taxon>Dikarya</taxon>
        <taxon>Ascomycota</taxon>
        <taxon>Pezizomycotina</taxon>
        <taxon>Dothideomycetes</taxon>
        <taxon>Dothideomycetes incertae sedis</taxon>
        <taxon>Eremomycetales</taxon>
        <taxon>Eremomycetaceae</taxon>
        <taxon>Eremomyces</taxon>
    </lineage>
</organism>
<dbReference type="RefSeq" id="XP_033535461.1">
    <property type="nucleotide sequence ID" value="XM_033681166.1"/>
</dbReference>
<gene>
    <name evidence="4 6" type="ORF">P152DRAFT_472639</name>
</gene>
<dbReference type="AlphaFoldDB" id="A0A6G1G7G4"/>
<accession>A0A6G1G7G4</accession>
<dbReference type="EMBL" id="ML975154">
    <property type="protein sequence ID" value="KAF1813830.1"/>
    <property type="molecule type" value="Genomic_DNA"/>
</dbReference>
<evidence type="ECO:0000313" key="6">
    <source>
        <dbReference type="RefSeq" id="XP_033535461.1"/>
    </source>
</evidence>
<evidence type="ECO:0000256" key="1">
    <source>
        <dbReference type="ARBA" id="ARBA00009893"/>
    </source>
</evidence>
<dbReference type="SMART" id="SM01006">
    <property type="entry name" value="AlcB"/>
    <property type="match status" value="1"/>
</dbReference>
<protein>
    <recommendedName>
        <fullName evidence="3">Acyltransferase MbtK/IucB-like conserved domain-containing protein</fullName>
    </recommendedName>
</protein>
<comment type="similarity">
    <text evidence="1">Belongs to the lysine N-acyltransferase MbtK family.</text>
</comment>
<reference evidence="6" key="3">
    <citation type="submission" date="2025-04" db="UniProtKB">
        <authorList>
            <consortium name="RefSeq"/>
        </authorList>
    </citation>
    <scope>IDENTIFICATION</scope>
    <source>
        <strain evidence="6">CBS 781.70</strain>
    </source>
</reference>
<feature type="compositionally biased region" description="Acidic residues" evidence="2">
    <location>
        <begin position="61"/>
        <end position="70"/>
    </location>
</feature>
<evidence type="ECO:0000313" key="5">
    <source>
        <dbReference type="Proteomes" id="UP000504638"/>
    </source>
</evidence>
<sequence>MAPSIIRLPNGRSLTVDTVFGGLYFKYHEFSNHVDPPSLLPRGWTVVLNSADEEVPKSEFESIDPESEEHDPERQPIRSTQSYSHDESMRPRPRTTLHRFKRPSLRNDHLYISGISHPSNEESQPTQSPTRRIAMLLWCTLLWYFQQPPPDPWMKTAESTNTPDQGKPRGDWRININQEGILKGGRTLQKLERMGLIASEDSCVGAETDERSGEGWMDMFVSQRSFWQIDPRIFLFSLLPISALPIPSGTPHTSRPSSPGRHSDAVLDTGMVHGLWSSSTPDPFHSTSHLPTFYPPVPPQYIFTNGVRHPIRPKPPRQGETVYIRFVPSVGQFLSFRVASSSRKSPAFEGPRAMSIDSRVTTSTMSDTVVPSFQNLDISPCDPDLLHQWMNNPRISYYWGCQGPQEIQDKFLRSALKSRHSFPSIGCWDGRPFGYFEIYWVKEDSLGKHLGGGVGNYDRGIHCLVGEQEFRGPQRVKLWLTALVHHCWISDNRTEVVVMEPRVDNKKLEQYCLEVGFFKEQEVTLPHKQSYLLKIRRDTWVAPEI</sequence>
<dbReference type="Pfam" id="PF13523">
    <property type="entry name" value="Acetyltransf_8"/>
    <property type="match status" value="1"/>
</dbReference>
<dbReference type="GO" id="GO:0019290">
    <property type="term" value="P:siderophore biosynthetic process"/>
    <property type="evidence" value="ECO:0007669"/>
    <property type="project" value="InterPro"/>
</dbReference>
<dbReference type="GeneID" id="54421736"/>
<reference evidence="4 6" key="1">
    <citation type="submission" date="2020-01" db="EMBL/GenBank/DDBJ databases">
        <authorList>
            <consortium name="DOE Joint Genome Institute"/>
            <person name="Haridas S."/>
            <person name="Albert R."/>
            <person name="Binder M."/>
            <person name="Bloem J."/>
            <person name="Labutti K."/>
            <person name="Salamov A."/>
            <person name="Andreopoulos B."/>
            <person name="Baker S.E."/>
            <person name="Barry K."/>
            <person name="Bills G."/>
            <person name="Bluhm B.H."/>
            <person name="Cannon C."/>
            <person name="Castanera R."/>
            <person name="Culley D.E."/>
            <person name="Daum C."/>
            <person name="Ezra D."/>
            <person name="Gonzalez J.B."/>
            <person name="Henrissat B."/>
            <person name="Kuo A."/>
            <person name="Liang C."/>
            <person name="Lipzen A."/>
            <person name="Lutzoni F."/>
            <person name="Magnuson J."/>
            <person name="Mondo S."/>
            <person name="Nolan M."/>
            <person name="Ohm R."/>
            <person name="Pangilinan J."/>
            <person name="Park H.-J."/>
            <person name="Ramirez L."/>
            <person name="Alfaro M."/>
            <person name="Sun H."/>
            <person name="Tritt A."/>
            <person name="Yoshinaga Y."/>
            <person name="Zwiers L.-H."/>
            <person name="Turgeon B.G."/>
            <person name="Goodwin S.B."/>
            <person name="Spatafora J.W."/>
            <person name="Crous P.W."/>
            <person name="Grigoriev I.V."/>
        </authorList>
    </citation>
    <scope>NUCLEOTIDE SEQUENCE</scope>
    <source>
        <strain evidence="4 6">CBS 781.70</strain>
    </source>
</reference>
<evidence type="ECO:0000259" key="3">
    <source>
        <dbReference type="SMART" id="SM01006"/>
    </source>
</evidence>